<reference evidence="2 3" key="1">
    <citation type="journal article" date="2018" name="Sci. Rep.">
        <title>Genome sequence of the cauliflower mushroom Sparassis crispa (Hanabiratake) and its association with beneficial usage.</title>
        <authorList>
            <person name="Kiyama R."/>
            <person name="Furutani Y."/>
            <person name="Kawaguchi K."/>
            <person name="Nakanishi T."/>
        </authorList>
    </citation>
    <scope>NUCLEOTIDE SEQUENCE [LARGE SCALE GENOMIC DNA]</scope>
</reference>
<organism evidence="2 3">
    <name type="scientific">Sparassis crispa</name>
    <dbReference type="NCBI Taxonomy" id="139825"/>
    <lineage>
        <taxon>Eukaryota</taxon>
        <taxon>Fungi</taxon>
        <taxon>Dikarya</taxon>
        <taxon>Basidiomycota</taxon>
        <taxon>Agaricomycotina</taxon>
        <taxon>Agaricomycetes</taxon>
        <taxon>Polyporales</taxon>
        <taxon>Sparassidaceae</taxon>
        <taxon>Sparassis</taxon>
    </lineage>
</organism>
<sequence>MAQETCRHTRSLSGCSLCHAVNLFSGSPSATDGYAIERALEAERAASLKPSTPGGQISLDNSPDCEEPVLKDGTLVSNEPLSPNPMSSPPRGVCVSIF</sequence>
<keyword evidence="3" id="KW-1185">Reference proteome</keyword>
<protein>
    <submittedName>
        <fullName evidence="2">Uncharacterized protein</fullName>
    </submittedName>
</protein>
<evidence type="ECO:0000313" key="3">
    <source>
        <dbReference type="Proteomes" id="UP000287166"/>
    </source>
</evidence>
<dbReference type="GeneID" id="38781089"/>
<dbReference type="EMBL" id="BFAD01000006">
    <property type="protein sequence ID" value="GBE84172.1"/>
    <property type="molecule type" value="Genomic_DNA"/>
</dbReference>
<dbReference type="RefSeq" id="XP_027615085.1">
    <property type="nucleotide sequence ID" value="XM_027759284.1"/>
</dbReference>
<evidence type="ECO:0000256" key="1">
    <source>
        <dbReference type="SAM" id="MobiDB-lite"/>
    </source>
</evidence>
<dbReference type="Proteomes" id="UP000287166">
    <property type="component" value="Unassembled WGS sequence"/>
</dbReference>
<dbReference type="InParanoid" id="A0A401GPP6"/>
<proteinExistence type="predicted"/>
<feature type="region of interest" description="Disordered" evidence="1">
    <location>
        <begin position="46"/>
        <end position="98"/>
    </location>
</feature>
<comment type="caution">
    <text evidence="2">The sequence shown here is derived from an EMBL/GenBank/DDBJ whole genome shotgun (WGS) entry which is preliminary data.</text>
</comment>
<dbReference type="AlphaFoldDB" id="A0A401GPP6"/>
<feature type="compositionally biased region" description="Polar residues" evidence="1">
    <location>
        <begin position="49"/>
        <end position="61"/>
    </location>
</feature>
<accession>A0A401GPP6</accession>
<evidence type="ECO:0000313" key="2">
    <source>
        <dbReference type="EMBL" id="GBE84172.1"/>
    </source>
</evidence>
<gene>
    <name evidence="2" type="ORF">SCP_0601500</name>
</gene>
<name>A0A401GPP6_9APHY</name>